<evidence type="ECO:0000313" key="3">
    <source>
        <dbReference type="EMBL" id="BDZ55133.1"/>
    </source>
</evidence>
<accession>A0ABM8H2Y6</accession>
<keyword evidence="4" id="KW-1185">Reference proteome</keyword>
<feature type="transmembrane region" description="Helical" evidence="2">
    <location>
        <begin position="82"/>
        <end position="104"/>
    </location>
</feature>
<proteinExistence type="predicted"/>
<evidence type="ECO:0000313" key="4">
    <source>
        <dbReference type="Proteomes" id="UP001321477"/>
    </source>
</evidence>
<organism evidence="3 4">
    <name type="scientific">Agromyces marinus</name>
    <dbReference type="NCBI Taxonomy" id="1389020"/>
    <lineage>
        <taxon>Bacteria</taxon>
        <taxon>Bacillati</taxon>
        <taxon>Actinomycetota</taxon>
        <taxon>Actinomycetes</taxon>
        <taxon>Micrococcales</taxon>
        <taxon>Microbacteriaceae</taxon>
        <taxon>Agromyces</taxon>
    </lineage>
</organism>
<reference evidence="4" key="1">
    <citation type="journal article" date="2019" name="Int. J. Syst. Evol. Microbiol.">
        <title>The Global Catalogue of Microorganisms (GCM) 10K type strain sequencing project: providing services to taxonomists for standard genome sequencing and annotation.</title>
        <authorList>
            <consortium name="The Broad Institute Genomics Platform"/>
            <consortium name="The Broad Institute Genome Sequencing Center for Infectious Disease"/>
            <person name="Wu L."/>
            <person name="Ma J."/>
        </authorList>
    </citation>
    <scope>NUCLEOTIDE SEQUENCE [LARGE SCALE GENOMIC DNA]</scope>
    <source>
        <strain evidence="4">NBRC 109019</strain>
    </source>
</reference>
<feature type="transmembrane region" description="Helical" evidence="2">
    <location>
        <begin position="51"/>
        <end position="70"/>
    </location>
</feature>
<protein>
    <recommendedName>
        <fullName evidence="5">Potassium transporter Trk</fullName>
    </recommendedName>
</protein>
<keyword evidence="2" id="KW-0812">Transmembrane</keyword>
<name>A0ABM8H2Y6_9MICO</name>
<evidence type="ECO:0000256" key="1">
    <source>
        <dbReference type="SAM" id="MobiDB-lite"/>
    </source>
</evidence>
<gene>
    <name evidence="3" type="ORF">GCM10025870_22060</name>
</gene>
<keyword evidence="2" id="KW-1133">Transmembrane helix</keyword>
<dbReference type="EMBL" id="AP027734">
    <property type="protein sequence ID" value="BDZ55133.1"/>
    <property type="molecule type" value="Genomic_DNA"/>
</dbReference>
<keyword evidence="2" id="KW-0472">Membrane</keyword>
<sequence>MRENGRVSDANGPEPADRPKVERMDLDPDRVETEVTNDVVSVRRSPRYGSFLLLGTALGVLVALVLTFAFPQNEEFDRSQVFGFLLLWCAAGGLLLGGVVALVLDRVLARRRGTAVAEHESTHYPDEDTA</sequence>
<evidence type="ECO:0000256" key="2">
    <source>
        <dbReference type="SAM" id="Phobius"/>
    </source>
</evidence>
<feature type="compositionally biased region" description="Basic and acidic residues" evidence="1">
    <location>
        <begin position="15"/>
        <end position="29"/>
    </location>
</feature>
<dbReference type="Proteomes" id="UP001321477">
    <property type="component" value="Chromosome"/>
</dbReference>
<evidence type="ECO:0008006" key="5">
    <source>
        <dbReference type="Google" id="ProtNLM"/>
    </source>
</evidence>
<feature type="region of interest" description="Disordered" evidence="1">
    <location>
        <begin position="1"/>
        <end position="29"/>
    </location>
</feature>